<proteinExistence type="predicted"/>
<organism evidence="2 3">
    <name type="scientific">Kordia antarctica</name>
    <dbReference type="NCBI Taxonomy" id="1218801"/>
    <lineage>
        <taxon>Bacteria</taxon>
        <taxon>Pseudomonadati</taxon>
        <taxon>Bacteroidota</taxon>
        <taxon>Flavobacteriia</taxon>
        <taxon>Flavobacteriales</taxon>
        <taxon>Flavobacteriaceae</taxon>
        <taxon>Kordia</taxon>
    </lineage>
</organism>
<dbReference type="Proteomes" id="UP000464657">
    <property type="component" value="Chromosome"/>
</dbReference>
<keyword evidence="3" id="KW-1185">Reference proteome</keyword>
<accession>A0A7L4ZNG5</accession>
<dbReference type="PROSITE" id="PS51257">
    <property type="entry name" value="PROKAR_LIPOPROTEIN"/>
    <property type="match status" value="1"/>
</dbReference>
<gene>
    <name evidence="2" type="ORF">IMCC3317_35420</name>
</gene>
<evidence type="ECO:0000313" key="3">
    <source>
        <dbReference type="Proteomes" id="UP000464657"/>
    </source>
</evidence>
<reference evidence="2 3" key="1">
    <citation type="journal article" date="2013" name="Int. J. Syst. Evol. Microbiol.">
        <title>Kordia antarctica sp. nov., isolated from Antarctic seawater.</title>
        <authorList>
            <person name="Baek K."/>
            <person name="Choi A."/>
            <person name="Kang I."/>
            <person name="Lee K."/>
            <person name="Cho J.C."/>
        </authorList>
    </citation>
    <scope>NUCLEOTIDE SEQUENCE [LARGE SCALE GENOMIC DNA]</scope>
    <source>
        <strain evidence="2 3">IMCC3317</strain>
    </source>
</reference>
<dbReference type="EMBL" id="CP019288">
    <property type="protein sequence ID" value="QHI38155.1"/>
    <property type="molecule type" value="Genomic_DNA"/>
</dbReference>
<protein>
    <submittedName>
        <fullName evidence="2">Uncharacterized protein</fullName>
    </submittedName>
</protein>
<evidence type="ECO:0000256" key="1">
    <source>
        <dbReference type="SAM" id="MobiDB-lite"/>
    </source>
</evidence>
<dbReference type="AlphaFoldDB" id="A0A7L4ZNG5"/>
<sequence>MKTSIHKIFLLSILITFFYSCSENETFVEEEAIVSKQVMIEVEKQSPEQQTLFEYARLLSVAIDTHENMNEVLQEKALKLQRLGYYEQEFYVGMEEQNSMKAFGNNSLRNILEKVGNAETPSLLKEFTRINPAMTVLLLGDAEVQEFSNRVYVDNGFDDSNLAETIYFYENGMLKSQQLGDKPLLKSFIVRNSEVVTRSNILSTEKSKNENMHTLFTYDDGRSVKINAGAIIDTPTNAESVSPDDIDGGGSGGTPPSNCNAPCERDCESGTENILRFRTHDDRDSFFRGKGEWFFIEAYISSSGAFLNIKRTPKMNSVRGDFSWHYPNFLIENIDRKIVNTIKIYCYESDGGNDTNILFNFAPPYQGTTAYYNSLSTGIYSDDDFIGSYIVDYCDGIGTNGVMYAPASDVDVQHSER</sequence>
<name>A0A7L4ZNG5_9FLAO</name>
<feature type="region of interest" description="Disordered" evidence="1">
    <location>
        <begin position="235"/>
        <end position="258"/>
    </location>
</feature>
<evidence type="ECO:0000313" key="2">
    <source>
        <dbReference type="EMBL" id="QHI38155.1"/>
    </source>
</evidence>
<dbReference type="OrthoDB" id="1419088at2"/>
<dbReference type="KEGG" id="kan:IMCC3317_35420"/>
<dbReference type="RefSeq" id="WP_160130719.1">
    <property type="nucleotide sequence ID" value="NZ_CP019288.1"/>
</dbReference>